<feature type="domain" description="DUF6708" evidence="2">
    <location>
        <begin position="105"/>
        <end position="294"/>
    </location>
</feature>
<keyword evidence="1" id="KW-1133">Transmembrane helix</keyword>
<dbReference type="OrthoDB" id="6912497at2"/>
<evidence type="ECO:0000256" key="1">
    <source>
        <dbReference type="SAM" id="Phobius"/>
    </source>
</evidence>
<feature type="transmembrane region" description="Helical" evidence="1">
    <location>
        <begin position="90"/>
        <end position="114"/>
    </location>
</feature>
<keyword evidence="1" id="KW-0812">Transmembrane</keyword>
<evidence type="ECO:0000313" key="4">
    <source>
        <dbReference type="Proteomes" id="UP000218022"/>
    </source>
</evidence>
<dbReference type="InterPro" id="IPR046554">
    <property type="entry name" value="DUF6708"/>
</dbReference>
<protein>
    <recommendedName>
        <fullName evidence="2">DUF6708 domain-containing protein</fullName>
    </recommendedName>
</protein>
<dbReference type="EMBL" id="MTZV01000004">
    <property type="protein sequence ID" value="PCE26086.1"/>
    <property type="molecule type" value="Genomic_DNA"/>
</dbReference>
<reference evidence="3 4" key="1">
    <citation type="submission" date="2017-01" db="EMBL/GenBank/DDBJ databases">
        <title>Whole-Genome Shotgun Sequencing of Two beta-Proteobacterial Species in Search of the Bulgecin Biosynthetic Cluster.</title>
        <authorList>
            <person name="Horsman M.E."/>
            <person name="Marous D.R."/>
            <person name="Li R."/>
            <person name="Oliver R.A."/>
            <person name="Byun B."/>
            <person name="Emrich S.J."/>
            <person name="Boggess B."/>
            <person name="Townsend C.A."/>
            <person name="Mobashery S."/>
        </authorList>
    </citation>
    <scope>NUCLEOTIDE SEQUENCE [LARGE SCALE GENOMIC DNA]</scope>
    <source>
        <strain evidence="3 4">ATCC 31363</strain>
    </source>
</reference>
<dbReference type="RefSeq" id="WP_096721809.1">
    <property type="nucleotide sequence ID" value="NZ_MTZV01000004.1"/>
</dbReference>
<keyword evidence="1" id="KW-0472">Membrane</keyword>
<feature type="transmembrane region" description="Helical" evidence="1">
    <location>
        <begin position="59"/>
        <end position="78"/>
    </location>
</feature>
<name>A0A2A4F116_9BURK</name>
<gene>
    <name evidence="3" type="ORF">BWP39_16305</name>
</gene>
<sequence>MDERLMKKCIGQPVPEWDMMHRLPIDRPVGPDMWDTGTIFRMNSTYMDVTEPSFLEKQWFITGVVLAFVFMGIGPYIYNFTHSGPPAPAFWLFVFDCLALAAVVLFGTIVWRMGRGFFFGLRRRPIRFHRSELKLYAIRSRRFFMRRGQGDIVWEAPWAKDSIFCLHKEVTQFNTVYHIRHYAVDENGKVTRVFSIGREWTGSPEVELVLVQWNYWCKYMNGGPNGLPKPMLFHTEHETPRESFLFALYGLGMRASPFWRIITMPLVLVFAAGRIVANASCRDPQWPESIGKVSEISPDDPYAEPRAGTPVGWAETVLAQQRGEYPNDPQGKVDHWGGEQDGVVNARLWLTDQPPKNLSGA</sequence>
<comment type="caution">
    <text evidence="3">The sequence shown here is derived from an EMBL/GenBank/DDBJ whole genome shotgun (WGS) entry which is preliminary data.</text>
</comment>
<proteinExistence type="predicted"/>
<dbReference type="Proteomes" id="UP000218022">
    <property type="component" value="Unassembled WGS sequence"/>
</dbReference>
<organism evidence="3 4">
    <name type="scientific">Paraburkholderia acidicola</name>
    <dbReference type="NCBI Taxonomy" id="1912599"/>
    <lineage>
        <taxon>Bacteria</taxon>
        <taxon>Pseudomonadati</taxon>
        <taxon>Pseudomonadota</taxon>
        <taxon>Betaproteobacteria</taxon>
        <taxon>Burkholderiales</taxon>
        <taxon>Burkholderiaceae</taxon>
        <taxon>Paraburkholderia</taxon>
    </lineage>
</organism>
<evidence type="ECO:0000313" key="3">
    <source>
        <dbReference type="EMBL" id="PCE26086.1"/>
    </source>
</evidence>
<accession>A0A2A4F116</accession>
<dbReference type="AlphaFoldDB" id="A0A2A4F116"/>
<evidence type="ECO:0000259" key="2">
    <source>
        <dbReference type="Pfam" id="PF20455"/>
    </source>
</evidence>
<dbReference type="Pfam" id="PF20455">
    <property type="entry name" value="DUF6708"/>
    <property type="match status" value="1"/>
</dbReference>